<feature type="compositionally biased region" description="Basic and acidic residues" evidence="1">
    <location>
        <begin position="103"/>
        <end position="122"/>
    </location>
</feature>
<gene>
    <name evidence="2" type="ORF">PCOR1329_LOCUS25078</name>
</gene>
<dbReference type="EMBL" id="CAUYUJ010008721">
    <property type="protein sequence ID" value="CAK0824761.1"/>
    <property type="molecule type" value="Genomic_DNA"/>
</dbReference>
<name>A0ABN9RZF7_9DINO</name>
<reference evidence="2" key="1">
    <citation type="submission" date="2023-10" db="EMBL/GenBank/DDBJ databases">
        <authorList>
            <person name="Chen Y."/>
            <person name="Shah S."/>
            <person name="Dougan E. K."/>
            <person name="Thang M."/>
            <person name="Chan C."/>
        </authorList>
    </citation>
    <scope>NUCLEOTIDE SEQUENCE [LARGE SCALE GENOMIC DNA]</scope>
</reference>
<feature type="region of interest" description="Disordered" evidence="1">
    <location>
        <begin position="19"/>
        <end position="228"/>
    </location>
</feature>
<sequence>MFLLPPLARGCTLLERLARGPAPRRAPGGRGWRDEAHRGPPRAGGGARAKRQETCRRGRAGRGAWLARRAQPGPATPPNPRERGGARITGALPLRPRAPPALPRHDRVVKNSETARDEKPSPGERVGTSGDAVPKKSGRRMSGSDTRGRRPTPPPPPPPPPGGSKARPRRGRLSPRTAGPWPAPGPITPSAAPYQRFQIETRLCGGGLSGRCGHPRKPPDEAQLMEPS</sequence>
<accession>A0ABN9RZF7</accession>
<evidence type="ECO:0000256" key="1">
    <source>
        <dbReference type="SAM" id="MobiDB-lite"/>
    </source>
</evidence>
<organism evidence="2 3">
    <name type="scientific">Prorocentrum cordatum</name>
    <dbReference type="NCBI Taxonomy" id="2364126"/>
    <lineage>
        <taxon>Eukaryota</taxon>
        <taxon>Sar</taxon>
        <taxon>Alveolata</taxon>
        <taxon>Dinophyceae</taxon>
        <taxon>Prorocentrales</taxon>
        <taxon>Prorocentraceae</taxon>
        <taxon>Prorocentrum</taxon>
    </lineage>
</organism>
<keyword evidence="3" id="KW-1185">Reference proteome</keyword>
<protein>
    <submittedName>
        <fullName evidence="2">Uncharacterized protein</fullName>
    </submittedName>
</protein>
<evidence type="ECO:0000313" key="2">
    <source>
        <dbReference type="EMBL" id="CAK0824761.1"/>
    </source>
</evidence>
<evidence type="ECO:0000313" key="3">
    <source>
        <dbReference type="Proteomes" id="UP001189429"/>
    </source>
</evidence>
<comment type="caution">
    <text evidence="2">The sequence shown here is derived from an EMBL/GenBank/DDBJ whole genome shotgun (WGS) entry which is preliminary data.</text>
</comment>
<feature type="compositionally biased region" description="Pro residues" evidence="1">
    <location>
        <begin position="151"/>
        <end position="162"/>
    </location>
</feature>
<proteinExistence type="predicted"/>
<feature type="non-terminal residue" evidence="2">
    <location>
        <position position="228"/>
    </location>
</feature>
<dbReference type="Proteomes" id="UP001189429">
    <property type="component" value="Unassembled WGS sequence"/>
</dbReference>